<reference evidence="3 4" key="2">
    <citation type="submission" date="2017-10" db="EMBL/GenBank/DDBJ databases">
        <authorList>
            <person name="Banno H."/>
            <person name="Chua N.-H."/>
        </authorList>
    </citation>
    <scope>NUCLEOTIDE SEQUENCE [LARGE SCALE GENOMIC DNA]</scope>
    <source>
        <strain evidence="3 4">JK623</strain>
    </source>
</reference>
<dbReference type="InterPro" id="IPR043128">
    <property type="entry name" value="Rev_trsase/Diguanyl_cyclase"/>
</dbReference>
<dbReference type="InterPro" id="IPR050469">
    <property type="entry name" value="Diguanylate_Cyclase"/>
</dbReference>
<dbReference type="EMBL" id="PDYG01000011">
    <property type="protein sequence ID" value="PHU38318.1"/>
    <property type="molecule type" value="Genomic_DNA"/>
</dbReference>
<feature type="transmembrane region" description="Helical" evidence="1">
    <location>
        <begin position="176"/>
        <end position="195"/>
    </location>
</feature>
<dbReference type="GO" id="GO:0052621">
    <property type="term" value="F:diguanylate cyclase activity"/>
    <property type="evidence" value="ECO:0007669"/>
    <property type="project" value="TreeGrafter"/>
</dbReference>
<comment type="caution">
    <text evidence="3">The sequence shown here is derived from an EMBL/GenBank/DDBJ whole genome shotgun (WGS) entry which is preliminary data.</text>
</comment>
<dbReference type="Pfam" id="PF00990">
    <property type="entry name" value="GGDEF"/>
    <property type="match status" value="1"/>
</dbReference>
<dbReference type="SMART" id="SM00267">
    <property type="entry name" value="GGDEF"/>
    <property type="match status" value="1"/>
</dbReference>
<dbReference type="PANTHER" id="PTHR45138:SF9">
    <property type="entry name" value="DIGUANYLATE CYCLASE DGCM-RELATED"/>
    <property type="match status" value="1"/>
</dbReference>
<evidence type="ECO:0000313" key="4">
    <source>
        <dbReference type="Proteomes" id="UP000224563"/>
    </source>
</evidence>
<name>A0A2G3E4X3_9FIRM</name>
<protein>
    <recommendedName>
        <fullName evidence="2">GGDEF domain-containing protein</fullName>
    </recommendedName>
</protein>
<dbReference type="AlphaFoldDB" id="A0A2G3E4X3"/>
<evidence type="ECO:0000313" key="3">
    <source>
        <dbReference type="EMBL" id="PHU38318.1"/>
    </source>
</evidence>
<dbReference type="NCBIfam" id="TIGR00254">
    <property type="entry name" value="GGDEF"/>
    <property type="match status" value="1"/>
</dbReference>
<dbReference type="PROSITE" id="PS50887">
    <property type="entry name" value="GGDEF"/>
    <property type="match status" value="1"/>
</dbReference>
<dbReference type="CDD" id="cd01949">
    <property type="entry name" value="GGDEF"/>
    <property type="match status" value="1"/>
</dbReference>
<keyword evidence="4" id="KW-1185">Reference proteome</keyword>
<dbReference type="PANTHER" id="PTHR45138">
    <property type="entry name" value="REGULATORY COMPONENTS OF SENSORY TRANSDUCTION SYSTEM"/>
    <property type="match status" value="1"/>
</dbReference>
<reference evidence="3 4" key="1">
    <citation type="submission" date="2017-10" db="EMBL/GenBank/DDBJ databases">
        <title>Resolving the taxonomy of Roseburia spp., Eubacterium rectale and Agathobacter spp. through phylogenomic analysis.</title>
        <authorList>
            <person name="Sheridan P.O."/>
            <person name="Walker A.W."/>
            <person name="Duncan S.H."/>
            <person name="Scott K.P."/>
            <person name="Toole P.W.O."/>
            <person name="Luis P."/>
            <person name="Flint H.J."/>
        </authorList>
    </citation>
    <scope>NUCLEOTIDE SEQUENCE [LARGE SCALE GENOMIC DNA]</scope>
    <source>
        <strain evidence="3 4">JK623</strain>
    </source>
</reference>
<gene>
    <name evidence="3" type="ORF">CSX02_03290</name>
</gene>
<dbReference type="SUPFAM" id="SSF55073">
    <property type="entry name" value="Nucleotide cyclase"/>
    <property type="match status" value="1"/>
</dbReference>
<evidence type="ECO:0000256" key="1">
    <source>
        <dbReference type="SAM" id="Phobius"/>
    </source>
</evidence>
<keyword evidence="1" id="KW-0472">Membrane</keyword>
<dbReference type="InterPro" id="IPR000160">
    <property type="entry name" value="GGDEF_dom"/>
</dbReference>
<dbReference type="Proteomes" id="UP000224563">
    <property type="component" value="Unassembled WGS sequence"/>
</dbReference>
<feature type="domain" description="GGDEF" evidence="2">
    <location>
        <begin position="378"/>
        <end position="508"/>
    </location>
</feature>
<accession>A0A2G3E4X3</accession>
<feature type="transmembrane region" description="Helical" evidence="1">
    <location>
        <begin position="37"/>
        <end position="55"/>
    </location>
</feature>
<feature type="transmembrane region" description="Helical" evidence="1">
    <location>
        <begin position="136"/>
        <end position="164"/>
    </location>
</feature>
<proteinExistence type="predicted"/>
<evidence type="ECO:0000259" key="2">
    <source>
        <dbReference type="PROSITE" id="PS50887"/>
    </source>
</evidence>
<organism evidence="3 4">
    <name type="scientific">Agathobacter ruminis</name>
    <dbReference type="NCBI Taxonomy" id="1712665"/>
    <lineage>
        <taxon>Bacteria</taxon>
        <taxon>Bacillati</taxon>
        <taxon>Bacillota</taxon>
        <taxon>Clostridia</taxon>
        <taxon>Lachnospirales</taxon>
        <taxon>Lachnospiraceae</taxon>
        <taxon>Agathobacter</taxon>
    </lineage>
</organism>
<dbReference type="Gene3D" id="3.30.70.270">
    <property type="match status" value="1"/>
</dbReference>
<feature type="transmembrane region" description="Helical" evidence="1">
    <location>
        <begin position="97"/>
        <end position="116"/>
    </location>
</feature>
<keyword evidence="1" id="KW-0812">Transmembrane</keyword>
<dbReference type="InterPro" id="IPR029787">
    <property type="entry name" value="Nucleotide_cyclase"/>
</dbReference>
<feature type="transmembrane region" description="Helical" evidence="1">
    <location>
        <begin position="67"/>
        <end position="85"/>
    </location>
</feature>
<sequence length="516" mass="59731">MNDKDKGKNMLKRPFIPKLDPDVRQLMDETGTRHIEYVSLIVVFFETFSLALFMLTRKNFGKEEWGSFSSVLFCIISSFIVFLSTRHILKNKVINHVQVVILNICYYLVMSIWSMWSSYRRYANGEQILTFYAVEIMLVCFITLKPWIGIVLSLIVYAFVYELLYQIDGAAGINTINYSILTLISMVGMGVRYHFLMWTAEASVKLERAKNDEIQDKINVLRAIANIYDRVNLIDFKDNTEMSVRDGDAVKKKLNLQTQTHTAMTANLFHRVMPDQIEEFNQFTDITTVRERLGKKRLISKDFIDVKDGWFRAQYIPVEMDENGIPERIVFTTRDVDDEKKHEEWLVRIAMTDELTRLFNRRSYDEDLKVYREQGMDEDFAILSADVNGLKMVNDTLGHVAGDELIKAAADCLLLTVGKKGKVYRTGGDEFMAILHTDDVDTIINQVMTTAAQWQGEYAKELSISLGYAAAKNHKELDIHELEKRADSEMYQAKAKYYERKGIDRRHGESDNDSNR</sequence>
<keyword evidence="1" id="KW-1133">Transmembrane helix</keyword>